<organism evidence="1 2">
    <name type="scientific">Paractinoplanes rishiriensis</name>
    <dbReference type="NCBI Taxonomy" id="1050105"/>
    <lineage>
        <taxon>Bacteria</taxon>
        <taxon>Bacillati</taxon>
        <taxon>Actinomycetota</taxon>
        <taxon>Actinomycetes</taxon>
        <taxon>Micromonosporales</taxon>
        <taxon>Micromonosporaceae</taxon>
        <taxon>Paractinoplanes</taxon>
    </lineage>
</organism>
<accession>A0A919MQK4</accession>
<sequence>MDPIHLRLAEIGLRVAGRYGFALAGGYAVQAHGILDRPSEDIDLFTAWDRRGDFAAAVDAVVDGYRAAGYAVDVVRQFETFAQLAVTDPATPERPYKVELAANWRSLPPVVMDVGPVLHMDDVVAGKMSALFTRAEPRDFLDVDAAVMTGYYTRERLLELAGEADAGFDRRIFADLLAVLHRYPDRRFAAYEATPDHIAAMRKRFEEWRDQLAADPT</sequence>
<dbReference type="RefSeq" id="WP_203782511.1">
    <property type="nucleotide sequence ID" value="NZ_BOMV01000040.1"/>
</dbReference>
<gene>
    <name evidence="1" type="ORF">Ari01nite_37110</name>
</gene>
<protein>
    <recommendedName>
        <fullName evidence="3">Nucleotidyltransferase AbiEii toxin of type IV toxin-antitoxin system</fullName>
    </recommendedName>
</protein>
<dbReference type="EMBL" id="BOMV01000040">
    <property type="protein sequence ID" value="GIE96246.1"/>
    <property type="molecule type" value="Genomic_DNA"/>
</dbReference>
<proteinExistence type="predicted"/>
<evidence type="ECO:0008006" key="3">
    <source>
        <dbReference type="Google" id="ProtNLM"/>
    </source>
</evidence>
<dbReference type="Pfam" id="PF08843">
    <property type="entry name" value="AbiEii"/>
    <property type="match status" value="1"/>
</dbReference>
<evidence type="ECO:0000313" key="1">
    <source>
        <dbReference type="EMBL" id="GIE96246.1"/>
    </source>
</evidence>
<dbReference type="Proteomes" id="UP000636960">
    <property type="component" value="Unassembled WGS sequence"/>
</dbReference>
<dbReference type="AlphaFoldDB" id="A0A919MQK4"/>
<keyword evidence="2" id="KW-1185">Reference proteome</keyword>
<reference evidence="1" key="1">
    <citation type="submission" date="2021-01" db="EMBL/GenBank/DDBJ databases">
        <title>Whole genome shotgun sequence of Actinoplanes rishiriensis NBRC 108556.</title>
        <authorList>
            <person name="Komaki H."/>
            <person name="Tamura T."/>
        </authorList>
    </citation>
    <scope>NUCLEOTIDE SEQUENCE</scope>
    <source>
        <strain evidence="1">NBRC 108556</strain>
    </source>
</reference>
<evidence type="ECO:0000313" key="2">
    <source>
        <dbReference type="Proteomes" id="UP000636960"/>
    </source>
</evidence>
<comment type="caution">
    <text evidence="1">The sequence shown here is derived from an EMBL/GenBank/DDBJ whole genome shotgun (WGS) entry which is preliminary data.</text>
</comment>
<dbReference type="InterPro" id="IPR014942">
    <property type="entry name" value="AbiEii"/>
</dbReference>
<name>A0A919MQK4_9ACTN</name>